<accession>A0ABS5G7J5</accession>
<feature type="region of interest" description="Disordered" evidence="1">
    <location>
        <begin position="171"/>
        <end position="191"/>
    </location>
</feature>
<comment type="caution">
    <text evidence="2">The sequence shown here is derived from an EMBL/GenBank/DDBJ whole genome shotgun (WGS) entry which is preliminary data.</text>
</comment>
<gene>
    <name evidence="2" type="ORF">JQ619_15970</name>
</gene>
<feature type="region of interest" description="Disordered" evidence="1">
    <location>
        <begin position="1"/>
        <end position="47"/>
    </location>
</feature>
<evidence type="ECO:0000313" key="3">
    <source>
        <dbReference type="Proteomes" id="UP001314635"/>
    </source>
</evidence>
<dbReference type="EMBL" id="JAFCLK010000013">
    <property type="protein sequence ID" value="MBR1137271.1"/>
    <property type="molecule type" value="Genomic_DNA"/>
</dbReference>
<name>A0ABS5G7J5_9BRAD</name>
<reference evidence="3" key="1">
    <citation type="journal article" date="2021" name="ISME J.">
        <title>Evolutionary origin and ecological implication of a unique nif island in free-living Bradyrhizobium lineages.</title>
        <authorList>
            <person name="Tao J."/>
        </authorList>
    </citation>
    <scope>NUCLEOTIDE SEQUENCE [LARGE SCALE GENOMIC DNA]</scope>
    <source>
        <strain evidence="3">SZCCT0094</strain>
    </source>
</reference>
<dbReference type="SUPFAM" id="SSF81901">
    <property type="entry name" value="HCP-like"/>
    <property type="match status" value="1"/>
</dbReference>
<dbReference type="Gene3D" id="1.25.40.10">
    <property type="entry name" value="Tetratricopeptide repeat domain"/>
    <property type="match status" value="1"/>
</dbReference>
<dbReference type="InterPro" id="IPR011990">
    <property type="entry name" value="TPR-like_helical_dom_sf"/>
</dbReference>
<evidence type="ECO:0000313" key="2">
    <source>
        <dbReference type="EMBL" id="MBR1137271.1"/>
    </source>
</evidence>
<evidence type="ECO:0000256" key="1">
    <source>
        <dbReference type="SAM" id="MobiDB-lite"/>
    </source>
</evidence>
<sequence>MSAPVQNEPAKPTPPWANEELRKYAPRRHQSDGGLPVQDSSPFSPLPSHLVARQNALTATPSVTDLVDEEFRRGLLSAKLDPVVMPLPPVDSDRTSRLGAIVRIGAAIGIAASVAMMVANVVTLDDGGSERSRKSPIMPAAVLESLAQIDPAEAKMAQEDPPATAAIIASASPDAGPRPWPPTSSAAAATAAPAPAALAASNPVPAASSVPPRPTMPLPREEVESLMKRGRDLLSAGDVASARLILTRLSDAGHADASFLLARTYDPIELTKLRLLGAVPDPARARTWYLKAAEQGSPEASRRVQQSAVR</sequence>
<keyword evidence="3" id="KW-1185">Reference proteome</keyword>
<organism evidence="2 3">
    <name type="scientific">Bradyrhizobium denitrificans</name>
    <dbReference type="NCBI Taxonomy" id="2734912"/>
    <lineage>
        <taxon>Bacteria</taxon>
        <taxon>Pseudomonadati</taxon>
        <taxon>Pseudomonadota</taxon>
        <taxon>Alphaproteobacteria</taxon>
        <taxon>Hyphomicrobiales</taxon>
        <taxon>Nitrobacteraceae</taxon>
        <taxon>Bradyrhizobium</taxon>
    </lineage>
</organism>
<dbReference type="Proteomes" id="UP001314635">
    <property type="component" value="Unassembled WGS sequence"/>
</dbReference>
<proteinExistence type="predicted"/>
<protein>
    <submittedName>
        <fullName evidence="2">Sel1 repeat family protein</fullName>
    </submittedName>
</protein>